<evidence type="ECO:0000313" key="3">
    <source>
        <dbReference type="EMBL" id="KAJ1355922.1"/>
    </source>
</evidence>
<evidence type="ECO:0000313" key="4">
    <source>
        <dbReference type="Proteomes" id="UP001196413"/>
    </source>
</evidence>
<keyword evidence="2" id="KW-0472">Membrane</keyword>
<evidence type="ECO:0000256" key="1">
    <source>
        <dbReference type="SAM" id="MobiDB-lite"/>
    </source>
</evidence>
<keyword evidence="2" id="KW-0812">Transmembrane</keyword>
<evidence type="ECO:0000256" key="2">
    <source>
        <dbReference type="SAM" id="Phobius"/>
    </source>
</evidence>
<feature type="region of interest" description="Disordered" evidence="1">
    <location>
        <begin position="186"/>
        <end position="205"/>
    </location>
</feature>
<protein>
    <recommendedName>
        <fullName evidence="5">G-protein coupled receptors family 1 profile domain-containing protein</fullName>
    </recommendedName>
</protein>
<evidence type="ECO:0008006" key="5">
    <source>
        <dbReference type="Google" id="ProtNLM"/>
    </source>
</evidence>
<name>A0AAD5MC79_PARTN</name>
<dbReference type="Proteomes" id="UP001196413">
    <property type="component" value="Unassembled WGS sequence"/>
</dbReference>
<proteinExistence type="predicted"/>
<accession>A0AAD5MC79</accession>
<dbReference type="Gene3D" id="1.20.1070.10">
    <property type="entry name" value="Rhodopsin 7-helix transmembrane proteins"/>
    <property type="match status" value="1"/>
</dbReference>
<dbReference type="SUPFAM" id="SSF81321">
    <property type="entry name" value="Family A G protein-coupled receptor-like"/>
    <property type="match status" value="1"/>
</dbReference>
<keyword evidence="2" id="KW-1133">Transmembrane helix</keyword>
<comment type="caution">
    <text evidence="3">The sequence shown here is derived from an EMBL/GenBank/DDBJ whole genome shotgun (WGS) entry which is preliminary data.</text>
</comment>
<gene>
    <name evidence="3" type="ORF">KIN20_013514</name>
</gene>
<feature type="compositionally biased region" description="Acidic residues" evidence="1">
    <location>
        <begin position="196"/>
        <end position="205"/>
    </location>
</feature>
<reference evidence="3" key="1">
    <citation type="submission" date="2021-06" db="EMBL/GenBank/DDBJ databases">
        <title>Parelaphostrongylus tenuis whole genome reference sequence.</title>
        <authorList>
            <person name="Garwood T.J."/>
            <person name="Larsen P.A."/>
            <person name="Fountain-Jones N.M."/>
            <person name="Garbe J.R."/>
            <person name="Macchietto M.G."/>
            <person name="Kania S.A."/>
            <person name="Gerhold R.W."/>
            <person name="Richards J.E."/>
            <person name="Wolf T.M."/>
        </authorList>
    </citation>
    <scope>NUCLEOTIDE SEQUENCE</scope>
    <source>
        <strain evidence="3">MNPRO001-30</strain>
        <tissue evidence="3">Meninges</tissue>
    </source>
</reference>
<keyword evidence="4" id="KW-1185">Reference proteome</keyword>
<dbReference type="AlphaFoldDB" id="A0AAD5MC79"/>
<dbReference type="EMBL" id="JAHQIW010002643">
    <property type="protein sequence ID" value="KAJ1355922.1"/>
    <property type="molecule type" value="Genomic_DNA"/>
</dbReference>
<sequence length="205" mass="22705">MVSLYGHVIYSLSTAVVNDNPVEQRQSFQQTDLPSCSPSMFPEWLLDGVVHASSINNLNLKDKQHSHSLYSEKLCVKNSSRSNSLISLLRLSKADIDPTTLLRSTNQEKILVAKKKVTRMLMTIVVAFVVCWLPNFLWWLLVRASDYARNDIVQNSRKTPTKVAAVDTANSVPLIKLLPNDNDEVSGGCGGGVRDDGDDDVGDFL</sequence>
<feature type="transmembrane region" description="Helical" evidence="2">
    <location>
        <begin position="120"/>
        <end position="141"/>
    </location>
</feature>
<organism evidence="3 4">
    <name type="scientific">Parelaphostrongylus tenuis</name>
    <name type="common">Meningeal worm</name>
    <dbReference type="NCBI Taxonomy" id="148309"/>
    <lineage>
        <taxon>Eukaryota</taxon>
        <taxon>Metazoa</taxon>
        <taxon>Ecdysozoa</taxon>
        <taxon>Nematoda</taxon>
        <taxon>Chromadorea</taxon>
        <taxon>Rhabditida</taxon>
        <taxon>Rhabditina</taxon>
        <taxon>Rhabditomorpha</taxon>
        <taxon>Strongyloidea</taxon>
        <taxon>Metastrongylidae</taxon>
        <taxon>Parelaphostrongylus</taxon>
    </lineage>
</organism>